<dbReference type="Gene3D" id="3.90.70.10">
    <property type="entry name" value="Cysteine proteinases"/>
    <property type="match status" value="1"/>
</dbReference>
<dbReference type="GO" id="GO:0006508">
    <property type="term" value="P:proteolysis"/>
    <property type="evidence" value="ECO:0007669"/>
    <property type="project" value="UniProtKB-KW"/>
</dbReference>
<dbReference type="Proteomes" id="UP001176961">
    <property type="component" value="Unassembled WGS sequence"/>
</dbReference>
<dbReference type="PANTHER" id="PTHR12411">
    <property type="entry name" value="CYSTEINE PROTEASE FAMILY C1-RELATED"/>
    <property type="match status" value="1"/>
</dbReference>
<dbReference type="FunFam" id="3.90.70.10:FF:000031">
    <property type="entry name" value="Cathepsin B"/>
    <property type="match status" value="1"/>
</dbReference>
<comment type="similarity">
    <text evidence="1">Belongs to the peptidase C1 family.</text>
</comment>
<comment type="function">
    <text evidence="9">Expression of the protease correlates with blood-feeding and suggests a role for the protease in blood digestion.</text>
</comment>
<dbReference type="CDD" id="cd02620">
    <property type="entry name" value="Peptidase_C1A_CathepsinB"/>
    <property type="match status" value="1"/>
</dbReference>
<evidence type="ECO:0000256" key="9">
    <source>
        <dbReference type="ARBA" id="ARBA00057399"/>
    </source>
</evidence>
<evidence type="ECO:0000256" key="8">
    <source>
        <dbReference type="ARBA" id="ARBA00023180"/>
    </source>
</evidence>
<comment type="caution">
    <text evidence="11">The sequence shown here is derived from an EMBL/GenBank/DDBJ whole genome shotgun (WGS) entry which is preliminary data.</text>
</comment>
<evidence type="ECO:0000313" key="11">
    <source>
        <dbReference type="EMBL" id="CAJ0596280.1"/>
    </source>
</evidence>
<sequence length="254" mass="28376">MQSRFDARQQWPKCKSIGYIRDQSKCNSSWAISAASAMGDRLCIIANGSINVHISDTDIFTCCGEKCGDGCNGGNPIEAWNFVIEHGAVTGGRYFEIETCRPYPFHPCGKVGQIDYGQCPEEGYETPKCRKSCVQNYLVDYLKDKHHGLSAYTVDKDEKEIRREIMANGPVQATFLVYSDFKNYTSGIYRHVRGELEGSQSVKIIGWGSEDGTDFWLLANSRGETWGEKGYFRMVRGGNACGLEEHVVAGQMKD</sequence>
<feature type="domain" description="Peptidase C1A papain C-terminal" evidence="10">
    <location>
        <begin position="1"/>
        <end position="251"/>
    </location>
</feature>
<keyword evidence="7" id="KW-1015">Disulfide bond</keyword>
<organism evidence="11 12">
    <name type="scientific">Cylicocyclus nassatus</name>
    <name type="common">Nematode worm</name>
    <dbReference type="NCBI Taxonomy" id="53992"/>
    <lineage>
        <taxon>Eukaryota</taxon>
        <taxon>Metazoa</taxon>
        <taxon>Ecdysozoa</taxon>
        <taxon>Nematoda</taxon>
        <taxon>Chromadorea</taxon>
        <taxon>Rhabditida</taxon>
        <taxon>Rhabditina</taxon>
        <taxon>Rhabditomorpha</taxon>
        <taxon>Strongyloidea</taxon>
        <taxon>Strongylidae</taxon>
        <taxon>Cylicocyclus</taxon>
    </lineage>
</organism>
<keyword evidence="4" id="KW-0378">Hydrolase</keyword>
<protein>
    <recommendedName>
        <fullName evidence="10">Peptidase C1A papain C-terminal domain-containing protein</fullName>
    </recommendedName>
</protein>
<keyword evidence="5" id="KW-0788">Thiol protease</keyword>
<evidence type="ECO:0000259" key="10">
    <source>
        <dbReference type="SMART" id="SM00645"/>
    </source>
</evidence>
<reference evidence="11" key="1">
    <citation type="submission" date="2023-07" db="EMBL/GenBank/DDBJ databases">
        <authorList>
            <consortium name="CYATHOMIX"/>
        </authorList>
    </citation>
    <scope>NUCLEOTIDE SEQUENCE</scope>
    <source>
        <strain evidence="11">N/A</strain>
    </source>
</reference>
<dbReference type="Pfam" id="PF00112">
    <property type="entry name" value="Peptidase_C1"/>
    <property type="match status" value="1"/>
</dbReference>
<evidence type="ECO:0000256" key="6">
    <source>
        <dbReference type="ARBA" id="ARBA00023145"/>
    </source>
</evidence>
<evidence type="ECO:0000256" key="7">
    <source>
        <dbReference type="ARBA" id="ARBA00023157"/>
    </source>
</evidence>
<keyword evidence="2" id="KW-0645">Protease</keyword>
<dbReference type="AlphaFoldDB" id="A0AA36GQF1"/>
<gene>
    <name evidence="11" type="ORF">CYNAS_LOCUS8263</name>
</gene>
<keyword evidence="12" id="KW-1185">Reference proteome</keyword>
<evidence type="ECO:0000313" key="12">
    <source>
        <dbReference type="Proteomes" id="UP001176961"/>
    </source>
</evidence>
<keyword evidence="3" id="KW-0732">Signal</keyword>
<dbReference type="SMART" id="SM00645">
    <property type="entry name" value="Pept_C1"/>
    <property type="match status" value="1"/>
</dbReference>
<dbReference type="EMBL" id="CATQJL010000112">
    <property type="protein sequence ID" value="CAJ0596280.1"/>
    <property type="molecule type" value="Genomic_DNA"/>
</dbReference>
<dbReference type="InterPro" id="IPR038765">
    <property type="entry name" value="Papain-like_cys_pep_sf"/>
</dbReference>
<evidence type="ECO:0000256" key="5">
    <source>
        <dbReference type="ARBA" id="ARBA00022807"/>
    </source>
</evidence>
<accession>A0AA36GQF1</accession>
<keyword evidence="8" id="KW-0325">Glycoprotein</keyword>
<name>A0AA36GQF1_CYLNA</name>
<evidence type="ECO:0000256" key="1">
    <source>
        <dbReference type="ARBA" id="ARBA00008455"/>
    </source>
</evidence>
<evidence type="ECO:0000256" key="3">
    <source>
        <dbReference type="ARBA" id="ARBA00022729"/>
    </source>
</evidence>
<evidence type="ECO:0000256" key="2">
    <source>
        <dbReference type="ARBA" id="ARBA00022670"/>
    </source>
</evidence>
<keyword evidence="6" id="KW-0865">Zymogen</keyword>
<dbReference type="InterPro" id="IPR000668">
    <property type="entry name" value="Peptidase_C1A_C"/>
</dbReference>
<dbReference type="InterPro" id="IPR013128">
    <property type="entry name" value="Peptidase_C1A"/>
</dbReference>
<dbReference type="GO" id="GO:0008234">
    <property type="term" value="F:cysteine-type peptidase activity"/>
    <property type="evidence" value="ECO:0007669"/>
    <property type="project" value="UniProtKB-KW"/>
</dbReference>
<evidence type="ECO:0000256" key="4">
    <source>
        <dbReference type="ARBA" id="ARBA00022801"/>
    </source>
</evidence>
<proteinExistence type="inferred from homology"/>
<dbReference type="SUPFAM" id="SSF54001">
    <property type="entry name" value="Cysteine proteinases"/>
    <property type="match status" value="1"/>
</dbReference>